<comment type="caution">
    <text evidence="1">The sequence shown here is derived from an EMBL/GenBank/DDBJ whole genome shotgun (WGS) entry which is preliminary data.</text>
</comment>
<dbReference type="RefSeq" id="WP_154617576.1">
    <property type="nucleotide sequence ID" value="NZ_WLXE01000010.1"/>
</dbReference>
<evidence type="ECO:0000313" key="1">
    <source>
        <dbReference type="EMBL" id="MTD01897.1"/>
    </source>
</evidence>
<dbReference type="AlphaFoldDB" id="A0A6L6G9P2"/>
<name>A0A6L6G9P2_STRUB</name>
<sequence>MRSKIPNTNLGKSFVRVEISEEDKGHLAIISEITEKTSQELLGNIVKNFIENNRKLILEYEKAIENTRSELQQKINKEV</sequence>
<organism evidence="1 2">
    <name type="scientific">Streptococcus uberis</name>
    <dbReference type="NCBI Taxonomy" id="1349"/>
    <lineage>
        <taxon>Bacteria</taxon>
        <taxon>Bacillati</taxon>
        <taxon>Bacillota</taxon>
        <taxon>Bacilli</taxon>
        <taxon>Lactobacillales</taxon>
        <taxon>Streptococcaceae</taxon>
        <taxon>Streptococcus</taxon>
    </lineage>
</organism>
<dbReference type="EMBL" id="WLXI01000044">
    <property type="protein sequence ID" value="MTD01897.1"/>
    <property type="molecule type" value="Genomic_DNA"/>
</dbReference>
<gene>
    <name evidence="1" type="ORF">GKS16_06400</name>
</gene>
<accession>A0A6L6G9P2</accession>
<proteinExistence type="predicted"/>
<dbReference type="Proteomes" id="UP000483839">
    <property type="component" value="Unassembled WGS sequence"/>
</dbReference>
<evidence type="ECO:0000313" key="2">
    <source>
        <dbReference type="Proteomes" id="UP000483839"/>
    </source>
</evidence>
<protein>
    <submittedName>
        <fullName evidence="1">Uncharacterized protein</fullName>
    </submittedName>
</protein>
<reference evidence="1 2" key="1">
    <citation type="submission" date="2019-11" db="EMBL/GenBank/DDBJ databases">
        <title>Streptococcus uberis isolated from clinical mastitis cases on a southeastern Queensland dairy.</title>
        <authorList>
            <person name="Workentine M.L."/>
            <person name="Price R."/>
            <person name="Olchowy T."/>
        </authorList>
    </citation>
    <scope>NUCLEOTIDE SEQUENCE [LARGE SCALE GENOMIC DNA]</scope>
    <source>
        <strain evidence="1 2">OLC4459-A17</strain>
    </source>
</reference>